<organism evidence="1 2">
    <name type="scientific">Suillus luteus UH-Slu-Lm8-n1</name>
    <dbReference type="NCBI Taxonomy" id="930992"/>
    <lineage>
        <taxon>Eukaryota</taxon>
        <taxon>Fungi</taxon>
        <taxon>Dikarya</taxon>
        <taxon>Basidiomycota</taxon>
        <taxon>Agaricomycotina</taxon>
        <taxon>Agaricomycetes</taxon>
        <taxon>Agaricomycetidae</taxon>
        <taxon>Boletales</taxon>
        <taxon>Suillineae</taxon>
        <taxon>Suillaceae</taxon>
        <taxon>Suillus</taxon>
    </lineage>
</organism>
<evidence type="ECO:0000313" key="1">
    <source>
        <dbReference type="EMBL" id="KIK49507.1"/>
    </source>
</evidence>
<dbReference type="AlphaFoldDB" id="A0A0D0BVG5"/>
<name>A0A0D0BVG5_9AGAM</name>
<gene>
    <name evidence="1" type="ORF">CY34DRAFT_796929</name>
</gene>
<dbReference type="Proteomes" id="UP000054485">
    <property type="component" value="Unassembled WGS sequence"/>
</dbReference>
<reference evidence="1 2" key="1">
    <citation type="submission" date="2014-04" db="EMBL/GenBank/DDBJ databases">
        <authorList>
            <consortium name="DOE Joint Genome Institute"/>
            <person name="Kuo A."/>
            <person name="Ruytinx J."/>
            <person name="Rineau F."/>
            <person name="Colpaert J."/>
            <person name="Kohler A."/>
            <person name="Nagy L.G."/>
            <person name="Floudas D."/>
            <person name="Copeland A."/>
            <person name="Barry K.W."/>
            <person name="Cichocki N."/>
            <person name="Veneault-Fourrey C."/>
            <person name="LaButti K."/>
            <person name="Lindquist E.A."/>
            <person name="Lipzen A."/>
            <person name="Lundell T."/>
            <person name="Morin E."/>
            <person name="Murat C."/>
            <person name="Sun H."/>
            <person name="Tunlid A."/>
            <person name="Henrissat B."/>
            <person name="Grigoriev I.V."/>
            <person name="Hibbett D.S."/>
            <person name="Martin F."/>
            <person name="Nordberg H.P."/>
            <person name="Cantor M.N."/>
            <person name="Hua S.X."/>
        </authorList>
    </citation>
    <scope>NUCLEOTIDE SEQUENCE [LARGE SCALE GENOMIC DNA]</scope>
    <source>
        <strain evidence="1 2">UH-Slu-Lm8-n1</strain>
    </source>
</reference>
<keyword evidence="2" id="KW-1185">Reference proteome</keyword>
<sequence>MQTTEEVKRWREEWRPSRRDYTKIPSLSKKSRMENRVPQSIAPQLIHGASISRTTVAIFLSEEFDAIIRSNEHFKAVNCEKSHFRGEYGGTHILPLTLPFENGEIKAYNFT</sequence>
<dbReference type="InParanoid" id="A0A0D0BVG5"/>
<evidence type="ECO:0000313" key="2">
    <source>
        <dbReference type="Proteomes" id="UP000054485"/>
    </source>
</evidence>
<proteinExistence type="predicted"/>
<reference evidence="2" key="2">
    <citation type="submission" date="2015-01" db="EMBL/GenBank/DDBJ databases">
        <title>Evolutionary Origins and Diversification of the Mycorrhizal Mutualists.</title>
        <authorList>
            <consortium name="DOE Joint Genome Institute"/>
            <consortium name="Mycorrhizal Genomics Consortium"/>
            <person name="Kohler A."/>
            <person name="Kuo A."/>
            <person name="Nagy L.G."/>
            <person name="Floudas D."/>
            <person name="Copeland A."/>
            <person name="Barry K.W."/>
            <person name="Cichocki N."/>
            <person name="Veneault-Fourrey C."/>
            <person name="LaButti K."/>
            <person name="Lindquist E.A."/>
            <person name="Lipzen A."/>
            <person name="Lundell T."/>
            <person name="Morin E."/>
            <person name="Murat C."/>
            <person name="Riley R."/>
            <person name="Ohm R."/>
            <person name="Sun H."/>
            <person name="Tunlid A."/>
            <person name="Henrissat B."/>
            <person name="Grigoriev I.V."/>
            <person name="Hibbett D.S."/>
            <person name="Martin F."/>
        </authorList>
    </citation>
    <scope>NUCLEOTIDE SEQUENCE [LARGE SCALE GENOMIC DNA]</scope>
    <source>
        <strain evidence="2">UH-Slu-Lm8-n1</strain>
    </source>
</reference>
<dbReference type="EMBL" id="KN835132">
    <property type="protein sequence ID" value="KIK49507.1"/>
    <property type="molecule type" value="Genomic_DNA"/>
</dbReference>
<protein>
    <submittedName>
        <fullName evidence="1">Uncharacterized protein</fullName>
    </submittedName>
</protein>
<accession>A0A0D0BVG5</accession>
<dbReference type="HOGENOM" id="CLU_2160069_0_0_1"/>